<reference evidence="2 3" key="2">
    <citation type="submission" date="2019-07" db="EMBL/GenBank/DDBJ databases">
        <title>Seonamhaeicola sp. W255 draft genome.</title>
        <authorList>
            <person name="Zhang X.-Y."/>
            <person name="Zhang R."/>
            <person name="Zhong Y.-L."/>
            <person name="Du Z.-J."/>
        </authorList>
    </citation>
    <scope>NUCLEOTIDE SEQUENCE [LARGE SCALE GENOMIC DNA]</scope>
    <source>
        <strain evidence="2 3">W255</strain>
    </source>
</reference>
<comment type="caution">
    <text evidence="2">The sequence shown here is derived from an EMBL/GenBank/DDBJ whole genome shotgun (WGS) entry which is preliminary data.</text>
</comment>
<evidence type="ECO:0000313" key="3">
    <source>
        <dbReference type="Proteomes" id="UP000295814"/>
    </source>
</evidence>
<proteinExistence type="predicted"/>
<feature type="transmembrane region" description="Helical" evidence="1">
    <location>
        <begin position="324"/>
        <end position="344"/>
    </location>
</feature>
<sequence length="354" mass="41223">MSKDSQQSEEVDLGQLFKMIGNMFDKLFKFTGNIFNKLFLAFVWLVFFVKKHFLKFVIAGVLGIVLGFIVESKSEPVYKSNITIKQNYKTGEDLFNSINYYNELVNEGDITTLSKVLSIDSLDAASILSFEMESAISENEKLERYDEYLKGLDSILASTIEYKTYLENENDYNHSLQQIRIKSKERNNFNNVFDRIVDNVNTNKYFVREQQKDTLELLNRMSSLKEALVKSDSLQSTYKRVLEMRDQEDGSSQTSVTIKNADDVNKTREFELYKSDLELQREIVDLEREIEDKKYIVEVISSKQDSGSVDNTKKLLGKSVSPKIYYTIIFELLTFMVLIGFTFIKFLERYKDKI</sequence>
<feature type="transmembrane region" description="Helical" evidence="1">
    <location>
        <begin position="27"/>
        <end position="47"/>
    </location>
</feature>
<keyword evidence="1" id="KW-1133">Transmembrane helix</keyword>
<gene>
    <name evidence="2" type="ORF">E1J38_004235</name>
</gene>
<dbReference type="RefSeq" id="WP_133355684.1">
    <property type="nucleotide sequence ID" value="NZ_SMZJ02000002.1"/>
</dbReference>
<name>A0A562YGQ3_9FLAO</name>
<evidence type="ECO:0000313" key="2">
    <source>
        <dbReference type="EMBL" id="TWO33992.1"/>
    </source>
</evidence>
<evidence type="ECO:0000256" key="1">
    <source>
        <dbReference type="SAM" id="Phobius"/>
    </source>
</evidence>
<organism evidence="2 3">
    <name type="scientific">Seonamhaeicola sediminis</name>
    <dbReference type="NCBI Taxonomy" id="2528206"/>
    <lineage>
        <taxon>Bacteria</taxon>
        <taxon>Pseudomonadati</taxon>
        <taxon>Bacteroidota</taxon>
        <taxon>Flavobacteriia</taxon>
        <taxon>Flavobacteriales</taxon>
        <taxon>Flavobacteriaceae</taxon>
    </lineage>
</organism>
<dbReference type="OrthoDB" id="1452530at2"/>
<keyword evidence="1" id="KW-0472">Membrane</keyword>
<dbReference type="EMBL" id="SMZJ02000002">
    <property type="protein sequence ID" value="TWO33992.1"/>
    <property type="molecule type" value="Genomic_DNA"/>
</dbReference>
<keyword evidence="1" id="KW-0812">Transmembrane</keyword>
<dbReference type="Proteomes" id="UP000295814">
    <property type="component" value="Unassembled WGS sequence"/>
</dbReference>
<dbReference type="AlphaFoldDB" id="A0A562YGQ3"/>
<accession>A0A562YGQ3</accession>
<feature type="transmembrane region" description="Helical" evidence="1">
    <location>
        <begin position="53"/>
        <end position="70"/>
    </location>
</feature>
<keyword evidence="3" id="KW-1185">Reference proteome</keyword>
<reference evidence="2 3" key="1">
    <citation type="submission" date="2019-03" db="EMBL/GenBank/DDBJ databases">
        <authorList>
            <person name="Zhong Y.L."/>
        </authorList>
    </citation>
    <scope>NUCLEOTIDE SEQUENCE [LARGE SCALE GENOMIC DNA]</scope>
    <source>
        <strain evidence="2 3">W255</strain>
    </source>
</reference>
<protein>
    <submittedName>
        <fullName evidence="2">Uncharacterized protein</fullName>
    </submittedName>
</protein>